<dbReference type="Pfam" id="PF00777">
    <property type="entry name" value="Glyco_transf_29"/>
    <property type="match status" value="1"/>
</dbReference>
<dbReference type="RefSeq" id="WP_109824033.1">
    <property type="nucleotide sequence ID" value="NZ_QGKL01000037.1"/>
</dbReference>
<dbReference type="GO" id="GO:0003828">
    <property type="term" value="F:alpha-N-acetylneuraminate alpha-2,8-sialyltransferase activity"/>
    <property type="evidence" value="ECO:0007669"/>
    <property type="project" value="TreeGrafter"/>
</dbReference>
<dbReference type="InterPro" id="IPR050943">
    <property type="entry name" value="Glycosyltr_29_Sialyltrsf"/>
</dbReference>
<evidence type="ECO:0000256" key="5">
    <source>
        <dbReference type="ARBA" id="ARBA00022692"/>
    </source>
</evidence>
<dbReference type="CDD" id="cd16440">
    <property type="entry name" value="beta_Kdo_transferase_KpsC_1"/>
    <property type="match status" value="1"/>
</dbReference>
<accession>A0A317CA40</accession>
<dbReference type="GO" id="GO:0006491">
    <property type="term" value="P:N-glycan processing"/>
    <property type="evidence" value="ECO:0007669"/>
    <property type="project" value="TreeGrafter"/>
</dbReference>
<dbReference type="GO" id="GO:0000271">
    <property type="term" value="P:polysaccharide biosynthetic process"/>
    <property type="evidence" value="ECO:0007669"/>
    <property type="project" value="InterPro"/>
</dbReference>
<dbReference type="PANTHER" id="PTHR11987:SF53">
    <property type="entry name" value="ALPHA-2,8-SIALYLTRANSFERASE 8F-LIKE"/>
    <property type="match status" value="1"/>
</dbReference>
<protein>
    <recommendedName>
        <fullName evidence="11">Beta-3-deoxy-D-manno-oct-2-ulosonic acid transferase</fullName>
    </recommendedName>
</protein>
<proteinExistence type="predicted"/>
<dbReference type="InterPro" id="IPR007833">
    <property type="entry name" value="Capsule_polysaccharide_synth"/>
</dbReference>
<comment type="subcellular location">
    <subcellularLocation>
        <location evidence="2">Endomembrane system</location>
    </subcellularLocation>
    <subcellularLocation>
        <location evidence="1">Membrane</location>
        <topology evidence="1">Single-pass membrane protein</topology>
    </subcellularLocation>
</comment>
<dbReference type="EMBL" id="QGKL01000037">
    <property type="protein sequence ID" value="PWQ95011.1"/>
    <property type="molecule type" value="Genomic_DNA"/>
</dbReference>
<evidence type="ECO:0000256" key="8">
    <source>
        <dbReference type="ARBA" id="ARBA00023180"/>
    </source>
</evidence>
<dbReference type="GO" id="GO:0009311">
    <property type="term" value="P:oligosaccharide metabolic process"/>
    <property type="evidence" value="ECO:0007669"/>
    <property type="project" value="TreeGrafter"/>
</dbReference>
<gene>
    <name evidence="9" type="ORF">DKT75_13840</name>
</gene>
<dbReference type="InterPro" id="IPR038578">
    <property type="entry name" value="GT29-like_sf"/>
</dbReference>
<keyword evidence="6" id="KW-1133">Transmembrane helix</keyword>
<dbReference type="Gene3D" id="3.90.1480.20">
    <property type="entry name" value="Glycosyl transferase family 29"/>
    <property type="match status" value="1"/>
</dbReference>
<sequence length="1003" mass="113311">MFPLTYAYYWLALQRRKKGIYDEKTLSLLAKACSISDNSRIHFAYAKLQRDIHGAVSTKMVSRLEGALKKHSAEKNQNQRIRRLLLGEIDNTESINQQVKSDDFDKVLYQQDAWRQELLELLEDKSLAVIGNGTSLINSGLGPEIDGHDIICRFNRFPANSYDLQRDVGTKTNIWITSPEVFTENYPIPDSVEWVVLSGGDVRYTLQDWSCASQHLEQNRKIITLPITSWSDLVKILRAPPSAGLLWLYYLCQHKHLSTTLHTYGFDRTITKGSRYHITSHTFKPSRRHSWSKEKELFRLLVSSNEIQEHPEKTLGAFSKGLAKNSRLLRHLGSHTLLFKPSDKHSKSVDQIIAWGKKPNTKVARAYSLKHGLPYLSLEDGFIHSMSQGRLGAASWSLVIDQSGIFYDANTTSDLEQLINTATLNTEQSNRAMSCIAKITTHHITKYNNASLVLPKKVKTYKTPVLVLDQVDGDMSIPYAMATKETFQVMLDAAISENPESDVLIKVHPDVINGKRSGCISIPNPLPNNLHLLTDNTNPLVLMKEVNKVYVVSSQAGFEALMLNKLVICFGAPFYAGWGLTSDRFDPSLSIVNRRSSRPSLDAIFHAAYIRYSRYLDPVNKQPCEIEVVLKHIVIQYKYAIKNTGLFLCIGFTPWKKRFIKTLLHNPDNTLHFIKSETDARKYPCDNKTKLFIWSNTHLNIAKSLAKKHQASIVKLEDGFLRSVNLGSNYSLPSSLVFDDQGIYFDPGQPSTLESILSSHVFDAVLMKRARTLKTQIVSLGVSKYNLGLQHSIVISKHSAEQVVILVPGQVADDVSIELGCIDITTNLELLTSVRKANPAAYIIYKPHPDVVSGNRAGSMPSEIALQHCDQIIENLSLPICLNMADEVHTLTSLVGFEALLRGIDVHCYGLPFYSNWGLTHDRHILDRRQRQLNIDELVAGTLLLYPRYYDWSTQSYINAETVVSQLHKQSKSLADKKQQSIYSQKLSGYLNLFRALFTTYTK</sequence>
<evidence type="ECO:0000313" key="9">
    <source>
        <dbReference type="EMBL" id="PWQ95011.1"/>
    </source>
</evidence>
<dbReference type="GO" id="GO:0012505">
    <property type="term" value="C:endomembrane system"/>
    <property type="evidence" value="ECO:0007669"/>
    <property type="project" value="UniProtKB-SubCell"/>
</dbReference>
<organism evidence="9 10">
    <name type="scientific">Leucothrix arctica</name>
    <dbReference type="NCBI Taxonomy" id="1481894"/>
    <lineage>
        <taxon>Bacteria</taxon>
        <taxon>Pseudomonadati</taxon>
        <taxon>Pseudomonadota</taxon>
        <taxon>Gammaproteobacteria</taxon>
        <taxon>Thiotrichales</taxon>
        <taxon>Thiotrichaceae</taxon>
        <taxon>Leucothrix</taxon>
    </lineage>
</organism>
<evidence type="ECO:0000256" key="7">
    <source>
        <dbReference type="ARBA" id="ARBA00023136"/>
    </source>
</evidence>
<name>A0A317CA40_9GAMM</name>
<keyword evidence="8" id="KW-0325">Glycoprotein</keyword>
<evidence type="ECO:0000256" key="2">
    <source>
        <dbReference type="ARBA" id="ARBA00004308"/>
    </source>
</evidence>
<comment type="caution">
    <text evidence="9">The sequence shown here is derived from an EMBL/GenBank/DDBJ whole genome shotgun (WGS) entry which is preliminary data.</text>
</comment>
<dbReference type="Proteomes" id="UP000245506">
    <property type="component" value="Unassembled WGS sequence"/>
</dbReference>
<evidence type="ECO:0000256" key="6">
    <source>
        <dbReference type="ARBA" id="ARBA00022989"/>
    </source>
</evidence>
<dbReference type="GO" id="GO:0016020">
    <property type="term" value="C:membrane"/>
    <property type="evidence" value="ECO:0007669"/>
    <property type="project" value="UniProtKB-SubCell"/>
</dbReference>
<dbReference type="Pfam" id="PF05159">
    <property type="entry name" value="Capsule_synth"/>
    <property type="match status" value="2"/>
</dbReference>
<dbReference type="CDD" id="cd16439">
    <property type="entry name" value="beta_Kdo_transferase_KpsC_2"/>
    <property type="match status" value="1"/>
</dbReference>
<keyword evidence="7" id="KW-0472">Membrane</keyword>
<evidence type="ECO:0008006" key="11">
    <source>
        <dbReference type="Google" id="ProtNLM"/>
    </source>
</evidence>
<keyword evidence="4" id="KW-0808">Transferase</keyword>
<evidence type="ECO:0000313" key="10">
    <source>
        <dbReference type="Proteomes" id="UP000245506"/>
    </source>
</evidence>
<keyword evidence="3" id="KW-0328">Glycosyltransferase</keyword>
<dbReference type="OrthoDB" id="543755at2"/>
<evidence type="ECO:0000256" key="3">
    <source>
        <dbReference type="ARBA" id="ARBA00022676"/>
    </source>
</evidence>
<evidence type="ECO:0000256" key="1">
    <source>
        <dbReference type="ARBA" id="ARBA00004167"/>
    </source>
</evidence>
<dbReference type="PANTHER" id="PTHR11987">
    <property type="entry name" value="ALPHA-2,8-SIALYLTRANSFERASE"/>
    <property type="match status" value="1"/>
</dbReference>
<evidence type="ECO:0000256" key="4">
    <source>
        <dbReference type="ARBA" id="ARBA00022679"/>
    </source>
</evidence>
<reference evidence="9 10" key="1">
    <citation type="submission" date="2018-05" db="EMBL/GenBank/DDBJ databases">
        <title>Leucothrix arctica sp. nov., isolated from Arctic seawater.</title>
        <authorList>
            <person name="Choi A."/>
            <person name="Baek K."/>
        </authorList>
    </citation>
    <scope>NUCLEOTIDE SEQUENCE [LARGE SCALE GENOMIC DNA]</scope>
    <source>
        <strain evidence="9 10">IMCC9719</strain>
    </source>
</reference>
<keyword evidence="5" id="KW-0812">Transmembrane</keyword>
<dbReference type="GO" id="GO:0015774">
    <property type="term" value="P:polysaccharide transport"/>
    <property type="evidence" value="ECO:0007669"/>
    <property type="project" value="InterPro"/>
</dbReference>
<keyword evidence="10" id="KW-1185">Reference proteome</keyword>
<dbReference type="AlphaFoldDB" id="A0A317CA40"/>
<dbReference type="InterPro" id="IPR001675">
    <property type="entry name" value="Glyco_trans_29"/>
</dbReference>